<evidence type="ECO:0000259" key="1">
    <source>
        <dbReference type="Pfam" id="PF10675"/>
    </source>
</evidence>
<dbReference type="OrthoDB" id="5293867at2"/>
<dbReference type="InterPro" id="IPR019617">
    <property type="entry name" value="DUF2489"/>
</dbReference>
<dbReference type="RefSeq" id="WP_112716252.1">
    <property type="nucleotide sequence ID" value="NZ_LS483250.1"/>
</dbReference>
<accession>A0A330LRT7</accession>
<sequence length="154" mass="17557">MQASWMILIGIGCLIILALAVYAGRLLYRVKAQQVQQLKQQNEAIAARKVRITESVQIIAKAMGREECDLSEGAIRISKLLAAIPAAKPVDLTQQYPDLHAFYDKIKHMPIMDARSELSKKARMQFDLDRFRFEGEYAERVQQDVARLTTFECK</sequence>
<proteinExistence type="predicted"/>
<keyword evidence="3" id="KW-1185">Reference proteome</keyword>
<evidence type="ECO:0000313" key="3">
    <source>
        <dbReference type="Proteomes" id="UP000250163"/>
    </source>
</evidence>
<evidence type="ECO:0000313" key="2">
    <source>
        <dbReference type="EMBL" id="SQD79530.1"/>
    </source>
</evidence>
<feature type="domain" description="DUF2489" evidence="1">
    <location>
        <begin position="16"/>
        <end position="148"/>
    </location>
</feature>
<protein>
    <recommendedName>
        <fullName evidence="1">DUF2489 domain-containing protein</fullName>
    </recommendedName>
</protein>
<name>A0A330LRT7_9GAMM</name>
<dbReference type="Proteomes" id="UP000250163">
    <property type="component" value="Chromosome MORIYA"/>
</dbReference>
<reference evidence="3" key="1">
    <citation type="submission" date="2018-05" db="EMBL/GenBank/DDBJ databases">
        <authorList>
            <person name="Cea G.-C."/>
            <person name="William W."/>
        </authorList>
    </citation>
    <scope>NUCLEOTIDE SEQUENCE [LARGE SCALE GENOMIC DNA]</scope>
    <source>
        <strain evidence="3">DB21MT 5</strain>
    </source>
</reference>
<dbReference type="AlphaFoldDB" id="A0A330LRT7"/>
<organism evidence="2 3">
    <name type="scientific">Moritella yayanosii</name>
    <dbReference type="NCBI Taxonomy" id="69539"/>
    <lineage>
        <taxon>Bacteria</taxon>
        <taxon>Pseudomonadati</taxon>
        <taxon>Pseudomonadota</taxon>
        <taxon>Gammaproteobacteria</taxon>
        <taxon>Alteromonadales</taxon>
        <taxon>Moritellaceae</taxon>
        <taxon>Moritella</taxon>
    </lineage>
</organism>
<gene>
    <name evidence="2" type="ORF">MORIYA_3074</name>
</gene>
<dbReference type="Pfam" id="PF10675">
    <property type="entry name" value="DUF2489"/>
    <property type="match status" value="1"/>
</dbReference>
<dbReference type="EMBL" id="LS483250">
    <property type="protein sequence ID" value="SQD79530.1"/>
    <property type="molecule type" value="Genomic_DNA"/>
</dbReference>
<dbReference type="KEGG" id="mya:MORIYA_3074"/>